<name>A0AAV6U7P7_9ARAC</name>
<proteinExistence type="predicted"/>
<dbReference type="AlphaFoldDB" id="A0AAV6U7P7"/>
<feature type="region of interest" description="Disordered" evidence="1">
    <location>
        <begin position="1"/>
        <end position="39"/>
    </location>
</feature>
<sequence>MGRAGIYLRVPPPDEKNRSGGAAISTGEKEGVPKRHESAEAVWRSIGSHAPRRGPQDVTTLFLKTSSSTLRTYLSNGCLKINKDFCHGAPPLASRLTRRWMPSMCTPSSRCCGPASSGSGCPGRRSTAAGRPTGRPPVTINRPTSTWVS</sequence>
<reference evidence="2 3" key="1">
    <citation type="journal article" date="2022" name="Nat. Ecol. Evol.">
        <title>A masculinizing supergene underlies an exaggerated male reproductive morph in a spider.</title>
        <authorList>
            <person name="Hendrickx F."/>
            <person name="De Corte Z."/>
            <person name="Sonet G."/>
            <person name="Van Belleghem S.M."/>
            <person name="Kostlbacher S."/>
            <person name="Vangestel C."/>
        </authorList>
    </citation>
    <scope>NUCLEOTIDE SEQUENCE [LARGE SCALE GENOMIC DNA]</scope>
    <source>
        <strain evidence="2">W744_W776</strain>
    </source>
</reference>
<accession>A0AAV6U7P7</accession>
<feature type="region of interest" description="Disordered" evidence="1">
    <location>
        <begin position="111"/>
        <end position="149"/>
    </location>
</feature>
<feature type="compositionally biased region" description="Low complexity" evidence="1">
    <location>
        <begin position="111"/>
        <end position="126"/>
    </location>
</feature>
<protein>
    <submittedName>
        <fullName evidence="2">Uncharacterized protein</fullName>
    </submittedName>
</protein>
<feature type="compositionally biased region" description="Basic and acidic residues" evidence="1">
    <location>
        <begin position="27"/>
        <end position="39"/>
    </location>
</feature>
<organism evidence="2 3">
    <name type="scientific">Oedothorax gibbosus</name>
    <dbReference type="NCBI Taxonomy" id="931172"/>
    <lineage>
        <taxon>Eukaryota</taxon>
        <taxon>Metazoa</taxon>
        <taxon>Ecdysozoa</taxon>
        <taxon>Arthropoda</taxon>
        <taxon>Chelicerata</taxon>
        <taxon>Arachnida</taxon>
        <taxon>Araneae</taxon>
        <taxon>Araneomorphae</taxon>
        <taxon>Entelegynae</taxon>
        <taxon>Araneoidea</taxon>
        <taxon>Linyphiidae</taxon>
        <taxon>Erigoninae</taxon>
        <taxon>Oedothorax</taxon>
    </lineage>
</organism>
<keyword evidence="3" id="KW-1185">Reference proteome</keyword>
<evidence type="ECO:0000313" key="3">
    <source>
        <dbReference type="Proteomes" id="UP000827092"/>
    </source>
</evidence>
<evidence type="ECO:0000256" key="1">
    <source>
        <dbReference type="SAM" id="MobiDB-lite"/>
    </source>
</evidence>
<dbReference type="Proteomes" id="UP000827092">
    <property type="component" value="Unassembled WGS sequence"/>
</dbReference>
<gene>
    <name evidence="2" type="ORF">JTE90_007038</name>
</gene>
<dbReference type="EMBL" id="JAFNEN010000599">
    <property type="protein sequence ID" value="KAG8179858.1"/>
    <property type="molecule type" value="Genomic_DNA"/>
</dbReference>
<evidence type="ECO:0000313" key="2">
    <source>
        <dbReference type="EMBL" id="KAG8179858.1"/>
    </source>
</evidence>
<comment type="caution">
    <text evidence="2">The sequence shown here is derived from an EMBL/GenBank/DDBJ whole genome shotgun (WGS) entry which is preliminary data.</text>
</comment>